<evidence type="ECO:0000256" key="3">
    <source>
        <dbReference type="ARBA" id="ARBA00022729"/>
    </source>
</evidence>
<keyword evidence="5" id="KW-0472">Membrane</keyword>
<comment type="caution">
    <text evidence="10">The sequence shown here is derived from an EMBL/GenBank/DDBJ whole genome shotgun (WGS) entry which is preliminary data.</text>
</comment>
<dbReference type="EMBL" id="JAATEP010000032">
    <property type="protein sequence ID" value="NJP94832.1"/>
    <property type="molecule type" value="Genomic_DNA"/>
</dbReference>
<keyword evidence="3 9" id="KW-0732">Signal</keyword>
<dbReference type="Proteomes" id="UP000696294">
    <property type="component" value="Unassembled WGS sequence"/>
</dbReference>
<evidence type="ECO:0000256" key="8">
    <source>
        <dbReference type="ARBA" id="ARBA00023288"/>
    </source>
</evidence>
<evidence type="ECO:0000256" key="1">
    <source>
        <dbReference type="ARBA" id="ARBA00004459"/>
    </source>
</evidence>
<evidence type="ECO:0000313" key="11">
    <source>
        <dbReference type="Proteomes" id="UP000696294"/>
    </source>
</evidence>
<dbReference type="InterPro" id="IPR003558">
    <property type="entry name" value="CDtoxinA/C"/>
</dbReference>
<reference evidence="10 11" key="1">
    <citation type="submission" date="2020-03" db="EMBL/GenBank/DDBJ databases">
        <title>WGS of actinomycetes isolated from Thailand.</title>
        <authorList>
            <person name="Thawai C."/>
        </authorList>
    </citation>
    <scope>NUCLEOTIDE SEQUENCE [LARGE SCALE GENOMIC DNA]</scope>
    <source>
        <strain evidence="10 11">FMUSA5-5</strain>
    </source>
</reference>
<dbReference type="Pfam" id="PF03498">
    <property type="entry name" value="CDtoxinA"/>
    <property type="match status" value="1"/>
</dbReference>
<evidence type="ECO:0000256" key="4">
    <source>
        <dbReference type="ARBA" id="ARBA00023026"/>
    </source>
</evidence>
<evidence type="ECO:0000256" key="6">
    <source>
        <dbReference type="ARBA" id="ARBA00023139"/>
    </source>
</evidence>
<keyword evidence="8" id="KW-0449">Lipoprotein</keyword>
<proteinExistence type="predicted"/>
<evidence type="ECO:0000313" key="10">
    <source>
        <dbReference type="EMBL" id="NJP94832.1"/>
    </source>
</evidence>
<evidence type="ECO:0008006" key="12">
    <source>
        <dbReference type="Google" id="ProtNLM"/>
    </source>
</evidence>
<dbReference type="PROSITE" id="PS50231">
    <property type="entry name" value="RICIN_B_LECTIN"/>
    <property type="match status" value="1"/>
</dbReference>
<organism evidence="10 11">
    <name type="scientific">Nonomuraea composti</name>
    <dbReference type="NCBI Taxonomy" id="2720023"/>
    <lineage>
        <taxon>Bacteria</taxon>
        <taxon>Bacillati</taxon>
        <taxon>Actinomycetota</taxon>
        <taxon>Actinomycetes</taxon>
        <taxon>Streptosporangiales</taxon>
        <taxon>Streptosporangiaceae</taxon>
        <taxon>Nonomuraea</taxon>
    </lineage>
</organism>
<accession>A0ABX1BDE0</accession>
<feature type="chain" id="PRO_5045185350" description="Ricin B lectin domain-containing protein" evidence="9">
    <location>
        <begin position="27"/>
        <end position="158"/>
    </location>
</feature>
<evidence type="ECO:0000256" key="5">
    <source>
        <dbReference type="ARBA" id="ARBA00023136"/>
    </source>
</evidence>
<sequence>MRKIANSVMAAGALVCGLLPAQPAQAVPRTAETATAVIYWSFRNASTGGCLSTYESGKVITWVCEDDSQAQQWHWIDSSWNGDHRLLKNRWTGRCLIATSPVTSGTCEDWTSRHWRIADSGAKNSIVSGTDAGRLFVHEWDRLEVYVAPGDMGYWYID</sequence>
<comment type="subcellular location">
    <subcellularLocation>
        <location evidence="1">Cell outer membrane</location>
        <topology evidence="1">Lipid-anchor</topology>
    </subcellularLocation>
</comment>
<dbReference type="InterPro" id="IPR035992">
    <property type="entry name" value="Ricin_B-like_lectins"/>
</dbReference>
<name>A0ABX1BDE0_9ACTN</name>
<keyword evidence="11" id="KW-1185">Reference proteome</keyword>
<keyword evidence="6" id="KW-0564">Palmitate</keyword>
<protein>
    <recommendedName>
        <fullName evidence="12">Ricin B lectin domain-containing protein</fullName>
    </recommendedName>
</protein>
<dbReference type="Gene3D" id="2.80.10.50">
    <property type="match status" value="1"/>
</dbReference>
<dbReference type="RefSeq" id="WP_168016002.1">
    <property type="nucleotide sequence ID" value="NZ_JAATEP010000032.1"/>
</dbReference>
<evidence type="ECO:0000256" key="2">
    <source>
        <dbReference type="ARBA" id="ARBA00022656"/>
    </source>
</evidence>
<feature type="signal peptide" evidence="9">
    <location>
        <begin position="1"/>
        <end position="26"/>
    </location>
</feature>
<dbReference type="SUPFAM" id="SSF50370">
    <property type="entry name" value="Ricin B-like lectins"/>
    <property type="match status" value="1"/>
</dbReference>
<evidence type="ECO:0000256" key="9">
    <source>
        <dbReference type="SAM" id="SignalP"/>
    </source>
</evidence>
<keyword evidence="4" id="KW-0843">Virulence</keyword>
<keyword evidence="2" id="KW-0800">Toxin</keyword>
<gene>
    <name evidence="10" type="ORF">HCN51_36275</name>
</gene>
<keyword evidence="7" id="KW-0998">Cell outer membrane</keyword>
<evidence type="ECO:0000256" key="7">
    <source>
        <dbReference type="ARBA" id="ARBA00023237"/>
    </source>
</evidence>